<feature type="domain" description="Antitoxin SocA-like Panacea" evidence="1">
    <location>
        <begin position="52"/>
        <end position="158"/>
    </location>
</feature>
<organism evidence="2 3">
    <name type="scientific">Flavobacterium tibetense</name>
    <dbReference type="NCBI Taxonomy" id="2233533"/>
    <lineage>
        <taxon>Bacteria</taxon>
        <taxon>Pseudomonadati</taxon>
        <taxon>Bacteroidota</taxon>
        <taxon>Flavobacteriia</taxon>
        <taxon>Flavobacteriales</taxon>
        <taxon>Flavobacteriaceae</taxon>
        <taxon>Flavobacterium</taxon>
    </lineage>
</organism>
<evidence type="ECO:0000259" key="1">
    <source>
        <dbReference type="Pfam" id="PF13274"/>
    </source>
</evidence>
<evidence type="ECO:0000313" key="2">
    <source>
        <dbReference type="EMBL" id="RBA29008.1"/>
    </source>
</evidence>
<dbReference type="EMBL" id="QLST01000004">
    <property type="protein sequence ID" value="RBA29008.1"/>
    <property type="molecule type" value="Genomic_DNA"/>
</dbReference>
<sequence length="194" mass="22932">MEYLIIAILLIVLFLVTLHKNRTKMETLLNKMSDFVILYCQNKGVSINPLKLQKLLYYIQSWHITKFEKDILFETMPEAWVNGPVYRPIYDKYKASFFRNENFPNSLDEEILSQKLSEKLKSLNLSEDKHKLIFAVLDAYGTLSDERLVLMTHSEEPWNEARQGLSPIERSERKISENSIFEYYNRRIAEKSNA</sequence>
<gene>
    <name evidence="2" type="ORF">DPN68_04395</name>
</gene>
<evidence type="ECO:0000313" key="3">
    <source>
        <dbReference type="Proteomes" id="UP000253319"/>
    </source>
</evidence>
<dbReference type="InterPro" id="IPR025272">
    <property type="entry name" value="SocA_Panacea"/>
</dbReference>
<dbReference type="Pfam" id="PF13274">
    <property type="entry name" value="SocA_Panacea"/>
    <property type="match status" value="1"/>
</dbReference>
<proteinExistence type="predicted"/>
<dbReference type="Proteomes" id="UP000253319">
    <property type="component" value="Unassembled WGS sequence"/>
</dbReference>
<name>A0A365P387_9FLAO</name>
<protein>
    <recommendedName>
        <fullName evidence="1">Antitoxin SocA-like Panacea domain-containing protein</fullName>
    </recommendedName>
</protein>
<dbReference type="OrthoDB" id="9799173at2"/>
<accession>A0A365P387</accession>
<reference evidence="2 3" key="1">
    <citation type="submission" date="2018-06" db="EMBL/GenBank/DDBJ databases">
        <title>Flavobacterium tibetense sp. nov., isolated from a wetland YonghuCo on Tibetan Plateau.</title>
        <authorList>
            <person name="Xing P."/>
            <person name="Phurbu D."/>
            <person name="Lu H."/>
        </authorList>
    </citation>
    <scope>NUCLEOTIDE SEQUENCE [LARGE SCALE GENOMIC DNA]</scope>
    <source>
        <strain evidence="2 3">YH5</strain>
    </source>
</reference>
<comment type="caution">
    <text evidence="2">The sequence shown here is derived from an EMBL/GenBank/DDBJ whole genome shotgun (WGS) entry which is preliminary data.</text>
</comment>
<dbReference type="AlphaFoldDB" id="A0A365P387"/>
<keyword evidence="3" id="KW-1185">Reference proteome</keyword>
<dbReference type="RefSeq" id="WP_113988438.1">
    <property type="nucleotide sequence ID" value="NZ_QLST01000004.1"/>
</dbReference>